<name>A0A8J9Y6W3_9NEOP</name>
<dbReference type="AlphaFoldDB" id="A0A8J9Y6W3"/>
<gene>
    <name evidence="1" type="ORF">BINO364_LOCUS3602</name>
</gene>
<protein>
    <submittedName>
        <fullName evidence="1">Uncharacterized protein</fullName>
    </submittedName>
</protein>
<evidence type="ECO:0000313" key="2">
    <source>
        <dbReference type="Proteomes" id="UP000838878"/>
    </source>
</evidence>
<dbReference type="OrthoDB" id="8065733at2759"/>
<organism evidence="1 2">
    <name type="scientific">Brenthis ino</name>
    <name type="common">lesser marbled fritillary</name>
    <dbReference type="NCBI Taxonomy" id="405034"/>
    <lineage>
        <taxon>Eukaryota</taxon>
        <taxon>Metazoa</taxon>
        <taxon>Ecdysozoa</taxon>
        <taxon>Arthropoda</taxon>
        <taxon>Hexapoda</taxon>
        <taxon>Insecta</taxon>
        <taxon>Pterygota</taxon>
        <taxon>Neoptera</taxon>
        <taxon>Endopterygota</taxon>
        <taxon>Lepidoptera</taxon>
        <taxon>Glossata</taxon>
        <taxon>Ditrysia</taxon>
        <taxon>Papilionoidea</taxon>
        <taxon>Nymphalidae</taxon>
        <taxon>Heliconiinae</taxon>
        <taxon>Argynnini</taxon>
        <taxon>Brenthis</taxon>
    </lineage>
</organism>
<keyword evidence="2" id="KW-1185">Reference proteome</keyword>
<dbReference type="Proteomes" id="UP000838878">
    <property type="component" value="Chromosome 11"/>
</dbReference>
<sequence length="87" mass="10174">MSKLMEAGGFQLQKWCSNGPKLLDHIERDKQRIDHSFIFKASNMIKVLGITWNKISDNFEYSYNLPEQEEPITKLKVLSDIARLYDP</sequence>
<reference evidence="1" key="1">
    <citation type="submission" date="2021-12" db="EMBL/GenBank/DDBJ databases">
        <authorList>
            <person name="Martin H S."/>
        </authorList>
    </citation>
    <scope>NUCLEOTIDE SEQUENCE</scope>
</reference>
<proteinExistence type="predicted"/>
<feature type="non-terminal residue" evidence="1">
    <location>
        <position position="87"/>
    </location>
</feature>
<evidence type="ECO:0000313" key="1">
    <source>
        <dbReference type="EMBL" id="CAH0716936.1"/>
    </source>
</evidence>
<accession>A0A8J9Y6W3</accession>
<dbReference type="EMBL" id="OV170231">
    <property type="protein sequence ID" value="CAH0716936.1"/>
    <property type="molecule type" value="Genomic_DNA"/>
</dbReference>